<evidence type="ECO:0000256" key="1">
    <source>
        <dbReference type="SAM" id="MobiDB-lite"/>
    </source>
</evidence>
<dbReference type="EMBL" id="KU245542">
    <property type="protein sequence ID" value="ALT58037.1"/>
    <property type="molecule type" value="Genomic_DNA"/>
</dbReference>
<keyword evidence="3" id="KW-1185">Reference proteome</keyword>
<protein>
    <submittedName>
        <fullName evidence="2">Uncharacterized protein</fullName>
    </submittedName>
</protein>
<dbReference type="Proteomes" id="UP000224832">
    <property type="component" value="Segment"/>
</dbReference>
<proteinExistence type="predicted"/>
<reference evidence="2 3" key="1">
    <citation type="submission" date="2015-12" db="EMBL/GenBank/DDBJ databases">
        <title>In silico genomic study of Pseudomonas phage SM1.</title>
        <authorList>
            <person name="Zawawi N.A.M."/>
            <person name="Mat-Arip Y."/>
            <person name="Wan-Jauhari W.K."/>
            <person name="Fauzi A.A."/>
            <person name="Yee F.J."/>
        </authorList>
    </citation>
    <scope>NUCLEOTIDE SEQUENCE [LARGE SCALE GENOMIC DNA]</scope>
</reference>
<accession>A0A0U2KZ25</accession>
<organism evidence="2 3">
    <name type="scientific">Pseudomonas phage SM1</name>
    <dbReference type="NCBI Taxonomy" id="1772332"/>
    <lineage>
        <taxon>Viruses</taxon>
        <taxon>Duplodnaviria</taxon>
        <taxon>Heunggongvirae</taxon>
        <taxon>Uroviricota</taxon>
        <taxon>Caudoviricetes</taxon>
        <taxon>Samunavirus</taxon>
        <taxon>Samunavirus SM1</taxon>
    </lineage>
</organism>
<feature type="compositionally biased region" description="Polar residues" evidence="1">
    <location>
        <begin position="14"/>
        <end position="24"/>
    </location>
</feature>
<feature type="region of interest" description="Disordered" evidence="1">
    <location>
        <begin position="1"/>
        <end position="24"/>
    </location>
</feature>
<evidence type="ECO:0000313" key="3">
    <source>
        <dbReference type="Proteomes" id="UP000224832"/>
    </source>
</evidence>
<sequence length="117" mass="13377">MALPRRINTKRPKPSTTHKGSVVSNSALRHRKALLDEQELREDLDEVTFPAGEEPAFIRVGVGQTYNMGDFNSLRLEVSVTLPCRVDRLEDTYREASDFCNEKLAEEEALWFPKRGK</sequence>
<evidence type="ECO:0000313" key="2">
    <source>
        <dbReference type="EMBL" id="ALT58037.1"/>
    </source>
</evidence>
<name>A0A0U2KZ25_9CAUD</name>
<gene>
    <name evidence="2" type="ORF">SM1_045</name>
</gene>